<reference evidence="10 11" key="1">
    <citation type="journal article" date="2015" name="Int. J. Syst. Evol. Microbiol.">
        <title>Youhaiella tibetensis gen. nov., sp. nov., isolated from subsurface sediment.</title>
        <authorList>
            <person name="Wang Y.X."/>
            <person name="Huang F.Q."/>
            <person name="Nogi Y."/>
            <person name="Pang S.J."/>
            <person name="Wang P.K."/>
            <person name="Lv J."/>
        </authorList>
    </citation>
    <scope>NUCLEOTIDE SEQUENCE [LARGE SCALE GENOMIC DNA]</scope>
    <source>
        <strain evidence="11">fig4</strain>
    </source>
</reference>
<evidence type="ECO:0000256" key="4">
    <source>
        <dbReference type="ARBA" id="ARBA00022519"/>
    </source>
</evidence>
<comment type="similarity">
    <text evidence="2">Belongs to the CcmF/CycK/Ccl1/NrfE/CcsA family.</text>
</comment>
<dbReference type="EMBL" id="CP041690">
    <property type="protein sequence ID" value="QEE19872.1"/>
    <property type="molecule type" value="Genomic_DNA"/>
</dbReference>
<dbReference type="AlphaFoldDB" id="A0A5B9DLS3"/>
<organism evidence="10 11">
    <name type="scientific">Paradevosia tibetensis</name>
    <dbReference type="NCBI Taxonomy" id="1447062"/>
    <lineage>
        <taxon>Bacteria</taxon>
        <taxon>Pseudomonadati</taxon>
        <taxon>Pseudomonadota</taxon>
        <taxon>Alphaproteobacteria</taxon>
        <taxon>Hyphomicrobiales</taxon>
        <taxon>Devosiaceae</taxon>
        <taxon>Paradevosia</taxon>
    </lineage>
</organism>
<dbReference type="NCBIfam" id="NF007691">
    <property type="entry name" value="PRK10369.1"/>
    <property type="match status" value="1"/>
</dbReference>
<name>A0A5B9DLS3_9HYPH</name>
<evidence type="ECO:0000256" key="1">
    <source>
        <dbReference type="ARBA" id="ARBA00004429"/>
    </source>
</evidence>
<dbReference type="GO" id="GO:0015232">
    <property type="term" value="F:heme transmembrane transporter activity"/>
    <property type="evidence" value="ECO:0007669"/>
    <property type="project" value="InterPro"/>
</dbReference>
<dbReference type="InterPro" id="IPR003567">
    <property type="entry name" value="Cyt_c_biogenesis"/>
</dbReference>
<evidence type="ECO:0000256" key="8">
    <source>
        <dbReference type="ARBA" id="ARBA00023136"/>
    </source>
</evidence>
<evidence type="ECO:0000256" key="9">
    <source>
        <dbReference type="ARBA" id="ARBA00037230"/>
    </source>
</evidence>
<keyword evidence="7" id="KW-1133">Transmembrane helix</keyword>
<dbReference type="InterPro" id="IPR032523">
    <property type="entry name" value="CcmF_C"/>
</dbReference>
<dbReference type="GO" id="GO:0016829">
    <property type="term" value="F:lyase activity"/>
    <property type="evidence" value="ECO:0007669"/>
    <property type="project" value="UniProtKB-KW"/>
</dbReference>
<dbReference type="Pfam" id="PF16327">
    <property type="entry name" value="CcmF_C"/>
    <property type="match status" value="1"/>
</dbReference>
<dbReference type="PRINTS" id="PR01411">
    <property type="entry name" value="CCMFBIOGNSIS"/>
</dbReference>
<proteinExistence type="inferred from homology"/>
<keyword evidence="3" id="KW-1003">Cell membrane</keyword>
<keyword evidence="10" id="KW-0456">Lyase</keyword>
<evidence type="ECO:0000313" key="10">
    <source>
        <dbReference type="EMBL" id="QEE19872.1"/>
    </source>
</evidence>
<evidence type="ECO:0000256" key="6">
    <source>
        <dbReference type="ARBA" id="ARBA00022748"/>
    </source>
</evidence>
<dbReference type="GO" id="GO:0020037">
    <property type="term" value="F:heme binding"/>
    <property type="evidence" value="ECO:0007669"/>
    <property type="project" value="InterPro"/>
</dbReference>
<comment type="function">
    <text evidence="9">Required for the biogenesis of c-type cytochromes. Possible subunit of a heme lyase.</text>
</comment>
<dbReference type="PANTHER" id="PTHR43653:SF1">
    <property type="entry name" value="CYTOCHROME C-TYPE BIOGENESIS PROTEIN CCMF"/>
    <property type="match status" value="1"/>
</dbReference>
<protein>
    <submittedName>
        <fullName evidence="10">Heme lyase CcmF/NrfE family subunit</fullName>
    </submittedName>
</protein>
<accession>A0A5B9DLS3</accession>
<dbReference type="InterPro" id="IPR003568">
    <property type="entry name" value="Cyt_c_biogenesis_CcmF"/>
</dbReference>
<gene>
    <name evidence="10" type="ORF">FNA67_06660</name>
</gene>
<dbReference type="Pfam" id="PF01578">
    <property type="entry name" value="Cytochrom_C_asm"/>
    <property type="match status" value="1"/>
</dbReference>
<dbReference type="RefSeq" id="WP_147655476.1">
    <property type="nucleotide sequence ID" value="NZ_BMFM01000001.1"/>
</dbReference>
<evidence type="ECO:0000256" key="5">
    <source>
        <dbReference type="ARBA" id="ARBA00022692"/>
    </source>
</evidence>
<keyword evidence="6" id="KW-0201">Cytochrome c-type biogenesis</keyword>
<dbReference type="InterPro" id="IPR002541">
    <property type="entry name" value="Cyt_c_assembly"/>
</dbReference>
<keyword evidence="4" id="KW-0997">Cell inner membrane</keyword>
<keyword evidence="11" id="KW-1185">Reference proteome</keyword>
<dbReference type="Proteomes" id="UP000321062">
    <property type="component" value="Chromosome"/>
</dbReference>
<dbReference type="KEGG" id="yti:FNA67_06660"/>
<sequence>MSIELGHFAQILAFAIACVSTVMGYAYWRNEGRVTTFLRQAAILQFLLIAASFAALIQAFVTSDFSLLLAYNNSHSLQPLLYKVTSVWGNHEGSIVLWILILVAFGAAVAMFGRKLPKDLLNLVLATQSLLVAAFTGFALFTSNAFARLDPAPFEGKDLNPILQDFGLAVHPPLLYTGYVGFSICFSFAIAALISGRIDAAWARWVRPWTMLSWTFLTLGIAMGSYWAYYELGWGGWWFWDPVENASFMPWLAGTALLHSALVMEKRNALKVWTIFLSIITFSFSLLGTFLVRSGVLTSVHSFASDPTRGLVILAILAAFIGGAFTLFAMRASSLRQGGLFAPISKEGALVLNNLFLATGLGAVLVGTLYPLVLDALTGRTISVGAPFFDLTFGTLMVPLLILVPFGPFLAWKRGDLVAVTQRLAGAAVLALVAAIALFTATGAHVSLAPLGLLLGFWVMFGAIAELVDRSKLGRIPLAESWRRLKGLPRTAFSTALGHFGLGVTVIGIVVTTAWQSELITTVGTGETVTLNGYQVQLVKLDEDVPGPNYTADHGEFVITAPNGGKRDAVAERRTYIASGQPTTEASIQTYGFSQLYLQLGEDEAAGRHVLRVWFKPYVTLIWLGALLMSGAGFLSLSDRRLRVGVPKPRRTPALEAAQ</sequence>
<keyword evidence="8" id="KW-0472">Membrane</keyword>
<dbReference type="OrthoDB" id="9761451at2"/>
<dbReference type="PRINTS" id="PR01410">
    <property type="entry name" value="CCBIOGENESIS"/>
</dbReference>
<keyword evidence="5" id="KW-0812">Transmembrane</keyword>
<dbReference type="GO" id="GO:0005886">
    <property type="term" value="C:plasma membrane"/>
    <property type="evidence" value="ECO:0007669"/>
    <property type="project" value="UniProtKB-SubCell"/>
</dbReference>
<evidence type="ECO:0000313" key="11">
    <source>
        <dbReference type="Proteomes" id="UP000321062"/>
    </source>
</evidence>
<evidence type="ECO:0000256" key="3">
    <source>
        <dbReference type="ARBA" id="ARBA00022475"/>
    </source>
</evidence>
<dbReference type="NCBIfam" id="TIGR00353">
    <property type="entry name" value="nrfE"/>
    <property type="match status" value="1"/>
</dbReference>
<evidence type="ECO:0000256" key="2">
    <source>
        <dbReference type="ARBA" id="ARBA00009186"/>
    </source>
</evidence>
<comment type="subcellular location">
    <subcellularLocation>
        <location evidence="1">Cell inner membrane</location>
        <topology evidence="1">Multi-pass membrane protein</topology>
    </subcellularLocation>
</comment>
<dbReference type="PANTHER" id="PTHR43653">
    <property type="entry name" value="CYTOCHROME C ASSEMBLY PROTEIN-RELATED"/>
    <property type="match status" value="1"/>
</dbReference>
<evidence type="ECO:0000256" key="7">
    <source>
        <dbReference type="ARBA" id="ARBA00022989"/>
    </source>
</evidence>
<dbReference type="GO" id="GO:0017004">
    <property type="term" value="P:cytochrome complex assembly"/>
    <property type="evidence" value="ECO:0007669"/>
    <property type="project" value="UniProtKB-KW"/>
</dbReference>